<keyword evidence="2" id="KW-1185">Reference proteome</keyword>
<comment type="caution">
    <text evidence="1">The sequence shown here is derived from an EMBL/GenBank/DDBJ whole genome shotgun (WGS) entry which is preliminary data.</text>
</comment>
<protein>
    <submittedName>
        <fullName evidence="1">6101_t:CDS:1</fullName>
    </submittedName>
</protein>
<sequence length="83" mass="9727">YLEVNFNTCSVVFLRDPISRPGRSEIPSPFPPEYHSLAHEYYTQIIKKKKGRRQRRLVPIEDRFKIKAPSRQNLADVELELGS</sequence>
<evidence type="ECO:0000313" key="2">
    <source>
        <dbReference type="Proteomes" id="UP000789702"/>
    </source>
</evidence>
<feature type="non-terminal residue" evidence="1">
    <location>
        <position position="1"/>
    </location>
</feature>
<reference evidence="1" key="1">
    <citation type="submission" date="2021-06" db="EMBL/GenBank/DDBJ databases">
        <authorList>
            <person name="Kallberg Y."/>
            <person name="Tangrot J."/>
            <person name="Rosling A."/>
        </authorList>
    </citation>
    <scope>NUCLEOTIDE SEQUENCE</scope>
    <source>
        <strain evidence="1">IL203A</strain>
    </source>
</reference>
<proteinExistence type="predicted"/>
<gene>
    <name evidence="1" type="ORF">DHETER_LOCUS15501</name>
</gene>
<dbReference type="EMBL" id="CAJVPU010053231">
    <property type="protein sequence ID" value="CAG8764768.1"/>
    <property type="molecule type" value="Genomic_DNA"/>
</dbReference>
<dbReference type="Proteomes" id="UP000789702">
    <property type="component" value="Unassembled WGS sequence"/>
</dbReference>
<organism evidence="1 2">
    <name type="scientific">Dentiscutata heterogama</name>
    <dbReference type="NCBI Taxonomy" id="1316150"/>
    <lineage>
        <taxon>Eukaryota</taxon>
        <taxon>Fungi</taxon>
        <taxon>Fungi incertae sedis</taxon>
        <taxon>Mucoromycota</taxon>
        <taxon>Glomeromycotina</taxon>
        <taxon>Glomeromycetes</taxon>
        <taxon>Diversisporales</taxon>
        <taxon>Gigasporaceae</taxon>
        <taxon>Dentiscutata</taxon>
    </lineage>
</organism>
<accession>A0ACA9QUB6</accession>
<evidence type="ECO:0000313" key="1">
    <source>
        <dbReference type="EMBL" id="CAG8764768.1"/>
    </source>
</evidence>
<name>A0ACA9QUB6_9GLOM</name>
<feature type="non-terminal residue" evidence="1">
    <location>
        <position position="83"/>
    </location>
</feature>